<dbReference type="InterPro" id="IPR016024">
    <property type="entry name" value="ARM-type_fold"/>
</dbReference>
<keyword evidence="1" id="KW-0418">Kinase</keyword>
<organism evidence="1 2">
    <name type="scientific">Bagarius yarrelli</name>
    <name type="common">Goonch</name>
    <name type="synonym">Bagrus yarrelli</name>
    <dbReference type="NCBI Taxonomy" id="175774"/>
    <lineage>
        <taxon>Eukaryota</taxon>
        <taxon>Metazoa</taxon>
        <taxon>Chordata</taxon>
        <taxon>Craniata</taxon>
        <taxon>Vertebrata</taxon>
        <taxon>Euteleostomi</taxon>
        <taxon>Actinopterygii</taxon>
        <taxon>Neopterygii</taxon>
        <taxon>Teleostei</taxon>
        <taxon>Ostariophysi</taxon>
        <taxon>Siluriformes</taxon>
        <taxon>Sisoridae</taxon>
        <taxon>Sisorinae</taxon>
        <taxon>Bagarius</taxon>
    </lineage>
</organism>
<dbReference type="SUPFAM" id="SSF48371">
    <property type="entry name" value="ARM repeat"/>
    <property type="match status" value="1"/>
</dbReference>
<dbReference type="OrthoDB" id="24822at2759"/>
<dbReference type="InterPro" id="IPR045906">
    <property type="entry name" value="ULK4"/>
</dbReference>
<accession>A0A556TQ98</accession>
<reference evidence="1 2" key="1">
    <citation type="journal article" date="2019" name="Genome Biol. Evol.">
        <title>Whole-Genome Sequencing of the Giant Devil Catfish, Bagarius yarrelli.</title>
        <authorList>
            <person name="Jiang W."/>
            <person name="Lv Y."/>
            <person name="Cheng L."/>
            <person name="Yang K."/>
            <person name="Chao B."/>
            <person name="Wang X."/>
            <person name="Li Y."/>
            <person name="Pan X."/>
            <person name="You X."/>
            <person name="Zhang Y."/>
            <person name="Yang J."/>
            <person name="Li J."/>
            <person name="Zhang X."/>
            <person name="Liu S."/>
            <person name="Sun C."/>
            <person name="Yang J."/>
            <person name="Shi Q."/>
        </authorList>
    </citation>
    <scope>NUCLEOTIDE SEQUENCE [LARGE SCALE GENOMIC DNA]</scope>
    <source>
        <strain evidence="1">JWS20170419001</strain>
        <tissue evidence="1">Muscle</tissue>
    </source>
</reference>
<evidence type="ECO:0000313" key="2">
    <source>
        <dbReference type="Proteomes" id="UP000319801"/>
    </source>
</evidence>
<dbReference type="AlphaFoldDB" id="A0A556TQ98"/>
<sequence>MWVSNCDRVPWLVRESHLLPAIFKVIADHQINILGGTMQNAVAILSNLIGLKDTDLQLFYQQGIIELVCGLFMEAVVLNEEKEQRCVVKSCSALLLSLLDIIHCLLNHLSSMVQLLLQSNNDEDTEEAEELLFLNRPLTDLNSLLIRMLPCSDADVSEEASQCVSLLAQLYGEPRTIASTTHRAQTAETAAKCPQTPDGCSRQRGLAYRKRSEPGARALKAGLW</sequence>
<keyword evidence="1" id="KW-0808">Transferase</keyword>
<evidence type="ECO:0000313" key="1">
    <source>
        <dbReference type="EMBL" id="TSK34857.1"/>
    </source>
</evidence>
<dbReference type="GO" id="GO:0016301">
    <property type="term" value="F:kinase activity"/>
    <property type="evidence" value="ECO:0007669"/>
    <property type="project" value="UniProtKB-KW"/>
</dbReference>
<dbReference type="EMBL" id="VCAZ01000010">
    <property type="protein sequence ID" value="TSK34857.1"/>
    <property type="molecule type" value="Genomic_DNA"/>
</dbReference>
<comment type="caution">
    <text evidence="1">The sequence shown here is derived from an EMBL/GenBank/DDBJ whole genome shotgun (WGS) entry which is preliminary data.</text>
</comment>
<name>A0A556TQ98_BAGYA</name>
<protein>
    <submittedName>
        <fullName evidence="1">Serine/threonine-protein kinase ULK4</fullName>
    </submittedName>
</protein>
<proteinExistence type="predicted"/>
<dbReference type="PANTHER" id="PTHR46240:SF1">
    <property type="entry name" value="SERINE_THREONINE-PROTEIN KINASE ULK4"/>
    <property type="match status" value="1"/>
</dbReference>
<keyword evidence="2" id="KW-1185">Reference proteome</keyword>
<dbReference type="PANTHER" id="PTHR46240">
    <property type="entry name" value="SER/THR PROTEIN KINASE ULK4"/>
    <property type="match status" value="1"/>
</dbReference>
<dbReference type="Proteomes" id="UP000319801">
    <property type="component" value="Unassembled WGS sequence"/>
</dbReference>
<gene>
    <name evidence="1" type="ORF">Baya_4465</name>
</gene>